<name>A0A930VRE5_9ACTN</name>
<dbReference type="RefSeq" id="WP_194697455.1">
    <property type="nucleotide sequence ID" value="NZ_JADKPO010000023.1"/>
</dbReference>
<evidence type="ECO:0000313" key="4">
    <source>
        <dbReference type="Proteomes" id="UP000660668"/>
    </source>
</evidence>
<dbReference type="Proteomes" id="UP000660668">
    <property type="component" value="Unassembled WGS sequence"/>
</dbReference>
<gene>
    <name evidence="3" type="ORF">ISU10_16210</name>
</gene>
<dbReference type="Pfam" id="PF08327">
    <property type="entry name" value="AHSA1"/>
    <property type="match status" value="1"/>
</dbReference>
<sequence>MTIRWPATFAVTIPDDTPDDTSVVIRREFGAPPARVWRAMTEPDHMRRWLGDEQLPLTTCEMDVRVGGVYRWVFGDPDSSQSMGVSGTFEEVEPPHRLVTTERFDAFPGPSTNTLVLTSLGEDRTSMTLTVRYPDREIRDGWVASGMTQGLGQGYDRLDELLQTADS</sequence>
<dbReference type="CDD" id="cd07826">
    <property type="entry name" value="SRPBCC_CalC_Aha1-like_9"/>
    <property type="match status" value="1"/>
</dbReference>
<dbReference type="InterPro" id="IPR023393">
    <property type="entry name" value="START-like_dom_sf"/>
</dbReference>
<dbReference type="Gene3D" id="3.30.530.20">
    <property type="match status" value="1"/>
</dbReference>
<accession>A0A930VRE5</accession>
<dbReference type="SUPFAM" id="SSF55961">
    <property type="entry name" value="Bet v1-like"/>
    <property type="match status" value="1"/>
</dbReference>
<evidence type="ECO:0000259" key="2">
    <source>
        <dbReference type="Pfam" id="PF08327"/>
    </source>
</evidence>
<evidence type="ECO:0000256" key="1">
    <source>
        <dbReference type="ARBA" id="ARBA00006817"/>
    </source>
</evidence>
<reference evidence="3" key="1">
    <citation type="submission" date="2020-11" db="EMBL/GenBank/DDBJ databases">
        <title>Nocardioides cynanchi sp. nov., isolated from soil of rhizosphere of Cynanchum wilfordii.</title>
        <authorList>
            <person name="Lee J.-S."/>
            <person name="Suh M.K."/>
            <person name="Kim J.-S."/>
        </authorList>
    </citation>
    <scope>NUCLEOTIDE SEQUENCE</scope>
    <source>
        <strain evidence="3">KCTC 19276</strain>
    </source>
</reference>
<dbReference type="InterPro" id="IPR013538">
    <property type="entry name" value="ASHA1/2-like_C"/>
</dbReference>
<evidence type="ECO:0000313" key="3">
    <source>
        <dbReference type="EMBL" id="MBF4769312.1"/>
    </source>
</evidence>
<keyword evidence="4" id="KW-1185">Reference proteome</keyword>
<comment type="similarity">
    <text evidence="1">Belongs to the AHA1 family.</text>
</comment>
<protein>
    <submittedName>
        <fullName evidence="3">SRPBCC family protein</fullName>
    </submittedName>
</protein>
<dbReference type="EMBL" id="JADKPO010000023">
    <property type="protein sequence ID" value="MBF4769312.1"/>
    <property type="molecule type" value="Genomic_DNA"/>
</dbReference>
<dbReference type="AlphaFoldDB" id="A0A930VRE5"/>
<proteinExistence type="inferred from homology"/>
<organism evidence="3 4">
    <name type="scientific">Nocardioides agariphilus</name>
    <dbReference type="NCBI Taxonomy" id="433664"/>
    <lineage>
        <taxon>Bacteria</taxon>
        <taxon>Bacillati</taxon>
        <taxon>Actinomycetota</taxon>
        <taxon>Actinomycetes</taxon>
        <taxon>Propionibacteriales</taxon>
        <taxon>Nocardioidaceae</taxon>
        <taxon>Nocardioides</taxon>
    </lineage>
</organism>
<comment type="caution">
    <text evidence="3">The sequence shown here is derived from an EMBL/GenBank/DDBJ whole genome shotgun (WGS) entry which is preliminary data.</text>
</comment>
<feature type="domain" description="Activator of Hsp90 ATPase homologue 1/2-like C-terminal" evidence="2">
    <location>
        <begin position="31"/>
        <end position="162"/>
    </location>
</feature>